<protein>
    <submittedName>
        <fullName evidence="1">Uncharacterized protein</fullName>
    </submittedName>
</protein>
<proteinExistence type="predicted"/>
<dbReference type="RefSeq" id="WP_148814487.1">
    <property type="nucleotide sequence ID" value="NZ_CP043046.1"/>
</dbReference>
<keyword evidence="2" id="KW-1185">Reference proteome</keyword>
<dbReference type="Proteomes" id="UP000325161">
    <property type="component" value="Chromosome"/>
</dbReference>
<reference evidence="1 2" key="1">
    <citation type="submission" date="2019-08" db="EMBL/GenBank/DDBJ databases">
        <title>Amphibian skin-associated Pigmentiphaga: genome sequence and occurrence across geography and hosts.</title>
        <authorList>
            <person name="Bletz M.C."/>
            <person name="Bunk B."/>
            <person name="Sproeer C."/>
            <person name="Biwer P."/>
            <person name="Reiter S."/>
            <person name="Rabemananjara F.C.E."/>
            <person name="Schulz S."/>
            <person name="Overmann J."/>
            <person name="Vences M."/>
        </authorList>
    </citation>
    <scope>NUCLEOTIDE SEQUENCE [LARGE SCALE GENOMIC DNA]</scope>
    <source>
        <strain evidence="1 2">Mada1488</strain>
    </source>
</reference>
<sequence length="159" mass="17843">MRAYELAEVRAAKTMNVLHTAERAHRFDLRYAGVELRSRSTPYFYDVLTQLIQVAADVQRAGGVPRIALRRNAAVSPRILLDVRIHGRDFEFASVVDLEGQAYAVCHESGAARRIPWIKRWALGCFDSPAAVQAHRVALAEFNAEMQLSVAMPTLTKHQ</sequence>
<gene>
    <name evidence="1" type="ORF">FXN63_09850</name>
</gene>
<dbReference type="AlphaFoldDB" id="A0A5C0AWX9"/>
<evidence type="ECO:0000313" key="1">
    <source>
        <dbReference type="EMBL" id="QEI06104.1"/>
    </source>
</evidence>
<organism evidence="1 2">
    <name type="scientific">Pigmentiphaga aceris</name>
    <dbReference type="NCBI Taxonomy" id="1940612"/>
    <lineage>
        <taxon>Bacteria</taxon>
        <taxon>Pseudomonadati</taxon>
        <taxon>Pseudomonadota</taxon>
        <taxon>Betaproteobacteria</taxon>
        <taxon>Burkholderiales</taxon>
        <taxon>Alcaligenaceae</taxon>
        <taxon>Pigmentiphaga</taxon>
    </lineage>
</organism>
<accession>A0A5C0AWX9</accession>
<name>A0A5C0AWX9_9BURK</name>
<evidence type="ECO:0000313" key="2">
    <source>
        <dbReference type="Proteomes" id="UP000325161"/>
    </source>
</evidence>
<dbReference type="EMBL" id="CP043046">
    <property type="protein sequence ID" value="QEI06104.1"/>
    <property type="molecule type" value="Genomic_DNA"/>
</dbReference>
<dbReference type="KEGG" id="pacr:FXN63_09850"/>